<gene>
    <name evidence="2" type="ORF">P0Y65_14725</name>
</gene>
<evidence type="ECO:0000313" key="3">
    <source>
        <dbReference type="Proteomes" id="UP001217476"/>
    </source>
</evidence>
<feature type="transmembrane region" description="Helical" evidence="1">
    <location>
        <begin position="76"/>
        <end position="96"/>
    </location>
</feature>
<dbReference type="EMBL" id="CP119312">
    <property type="protein sequence ID" value="WEK03442.1"/>
    <property type="molecule type" value="Genomic_DNA"/>
</dbReference>
<reference evidence="2" key="1">
    <citation type="submission" date="2023-03" db="EMBL/GenBank/DDBJ databases">
        <title>Andean soil-derived lignocellulolytic bacterial consortium as a source of novel taxa and putative plastic-active enzymes.</title>
        <authorList>
            <person name="Diaz-Garcia L."/>
            <person name="Chuvochina M."/>
            <person name="Feuerriegel G."/>
            <person name="Bunk B."/>
            <person name="Sproer C."/>
            <person name="Streit W.R."/>
            <person name="Rodriguez L.M."/>
            <person name="Overmann J."/>
            <person name="Jimenez D.J."/>
        </authorList>
    </citation>
    <scope>NUCLEOTIDE SEQUENCE</scope>
    <source>
        <strain evidence="2">MAG 4196</strain>
    </source>
</reference>
<feature type="transmembrane region" description="Helical" evidence="1">
    <location>
        <begin position="41"/>
        <end position="64"/>
    </location>
</feature>
<proteinExistence type="predicted"/>
<keyword evidence="1" id="KW-0472">Membrane</keyword>
<dbReference type="Proteomes" id="UP001217476">
    <property type="component" value="Chromosome"/>
</dbReference>
<keyword evidence="1" id="KW-0812">Transmembrane</keyword>
<dbReference type="AlphaFoldDB" id="A0AAJ6AYY5"/>
<name>A0AAJ6AYY5_9HYPH</name>
<sequence>MWRGIIVHGIPLIIAIGAALLLLPSIMGASAMQGVAASQGYNVGIAALFLYPASYQALIIAWGICRWRGWSLQRIFLQLIWLCLLLFAGAMSYSLVTLQTYLQNVAS</sequence>
<keyword evidence="1" id="KW-1133">Transmembrane helix</keyword>
<organism evidence="2 3">
    <name type="scientific">Candidatus Devosia phytovorans</name>
    <dbReference type="NCBI Taxonomy" id="3121372"/>
    <lineage>
        <taxon>Bacteria</taxon>
        <taxon>Pseudomonadati</taxon>
        <taxon>Pseudomonadota</taxon>
        <taxon>Alphaproteobacteria</taxon>
        <taxon>Hyphomicrobiales</taxon>
        <taxon>Devosiaceae</taxon>
        <taxon>Devosia</taxon>
    </lineage>
</organism>
<protein>
    <submittedName>
        <fullName evidence="2">Uncharacterized protein</fullName>
    </submittedName>
</protein>
<evidence type="ECO:0000256" key="1">
    <source>
        <dbReference type="SAM" id="Phobius"/>
    </source>
</evidence>
<evidence type="ECO:0000313" key="2">
    <source>
        <dbReference type="EMBL" id="WEK03442.1"/>
    </source>
</evidence>
<accession>A0AAJ6AYY5</accession>